<protein>
    <submittedName>
        <fullName evidence="2">Integron gene cassette protein</fullName>
    </submittedName>
</protein>
<proteinExistence type="predicted"/>
<feature type="region of interest" description="Disordered" evidence="1">
    <location>
        <begin position="1"/>
        <end position="86"/>
    </location>
</feature>
<sequence length="101" mass="11254">LRFSTRVSSGFNLRKHNSPSFGSYRARSCSAPMTRRLQPRPQNDPRLSNDHIMGRAGDATTALLPGAERARRGARNSGISPHPENKSRLHFHCAFGFRGTH</sequence>
<reference evidence="2" key="1">
    <citation type="submission" date="2016-06" db="UniProtKB">
        <authorList>
            <consortium name="WormBaseParasite"/>
        </authorList>
    </citation>
    <scope>IDENTIFICATION</scope>
</reference>
<dbReference type="WBParaSite" id="SSLN_0002050401-mRNA-1">
    <property type="protein sequence ID" value="SSLN_0002050401-mRNA-1"/>
    <property type="gene ID" value="SSLN_0002050401"/>
</dbReference>
<name>A0A183TTH2_SCHSO</name>
<evidence type="ECO:0000313" key="2">
    <source>
        <dbReference type="WBParaSite" id="SSLN_0002050401-mRNA-1"/>
    </source>
</evidence>
<evidence type="ECO:0000256" key="1">
    <source>
        <dbReference type="SAM" id="MobiDB-lite"/>
    </source>
</evidence>
<dbReference type="AlphaFoldDB" id="A0A183TTH2"/>
<organism evidence="2">
    <name type="scientific">Schistocephalus solidus</name>
    <name type="common">Tapeworm</name>
    <dbReference type="NCBI Taxonomy" id="70667"/>
    <lineage>
        <taxon>Eukaryota</taxon>
        <taxon>Metazoa</taxon>
        <taxon>Spiralia</taxon>
        <taxon>Lophotrochozoa</taxon>
        <taxon>Platyhelminthes</taxon>
        <taxon>Cestoda</taxon>
        <taxon>Eucestoda</taxon>
        <taxon>Diphyllobothriidea</taxon>
        <taxon>Diphyllobothriidae</taxon>
        <taxon>Schistocephalus</taxon>
    </lineage>
</organism>
<accession>A0A183TTH2</accession>
<feature type="compositionally biased region" description="Polar residues" evidence="1">
    <location>
        <begin position="1"/>
        <end position="11"/>
    </location>
</feature>